<dbReference type="GO" id="GO:0005524">
    <property type="term" value="F:ATP binding"/>
    <property type="evidence" value="ECO:0007669"/>
    <property type="project" value="InterPro"/>
</dbReference>
<evidence type="ECO:0000256" key="1">
    <source>
        <dbReference type="SAM" id="MobiDB-lite"/>
    </source>
</evidence>
<comment type="caution">
    <text evidence="3">The sequence shown here is derived from an EMBL/GenBank/DDBJ whole genome shotgun (WGS) entry which is preliminary data.</text>
</comment>
<organism evidence="3 4">
    <name type="scientific">Triangularia verruculosa</name>
    <dbReference type="NCBI Taxonomy" id="2587418"/>
    <lineage>
        <taxon>Eukaryota</taxon>
        <taxon>Fungi</taxon>
        <taxon>Dikarya</taxon>
        <taxon>Ascomycota</taxon>
        <taxon>Pezizomycotina</taxon>
        <taxon>Sordariomycetes</taxon>
        <taxon>Sordariomycetidae</taxon>
        <taxon>Sordariales</taxon>
        <taxon>Podosporaceae</taxon>
        <taxon>Triangularia</taxon>
    </lineage>
</organism>
<evidence type="ECO:0000313" key="4">
    <source>
        <dbReference type="Proteomes" id="UP001303160"/>
    </source>
</evidence>
<dbReference type="PROSITE" id="PS50011">
    <property type="entry name" value="PROTEIN_KINASE_DOM"/>
    <property type="match status" value="1"/>
</dbReference>
<dbReference type="InterPro" id="IPR011009">
    <property type="entry name" value="Kinase-like_dom_sf"/>
</dbReference>
<evidence type="ECO:0000313" key="3">
    <source>
        <dbReference type="EMBL" id="KAK4194064.1"/>
    </source>
</evidence>
<keyword evidence="4" id="KW-1185">Reference proteome</keyword>
<dbReference type="SMART" id="SM00220">
    <property type="entry name" value="S_TKc"/>
    <property type="match status" value="1"/>
</dbReference>
<dbReference type="PROSITE" id="PS00108">
    <property type="entry name" value="PROTEIN_KINASE_ST"/>
    <property type="match status" value="1"/>
</dbReference>
<feature type="domain" description="Protein kinase" evidence="2">
    <location>
        <begin position="236"/>
        <end position="571"/>
    </location>
</feature>
<dbReference type="Pfam" id="PF00069">
    <property type="entry name" value="Pkinase"/>
    <property type="match status" value="1"/>
</dbReference>
<reference evidence="3" key="2">
    <citation type="submission" date="2023-05" db="EMBL/GenBank/DDBJ databases">
        <authorList>
            <consortium name="Lawrence Berkeley National Laboratory"/>
            <person name="Steindorff A."/>
            <person name="Hensen N."/>
            <person name="Bonometti L."/>
            <person name="Westerberg I."/>
            <person name="Brannstrom I.O."/>
            <person name="Guillou S."/>
            <person name="Cros-Aarteil S."/>
            <person name="Calhoun S."/>
            <person name="Haridas S."/>
            <person name="Kuo A."/>
            <person name="Mondo S."/>
            <person name="Pangilinan J."/>
            <person name="Riley R."/>
            <person name="Labutti K."/>
            <person name="Andreopoulos B."/>
            <person name="Lipzen A."/>
            <person name="Chen C."/>
            <person name="Yanf M."/>
            <person name="Daum C."/>
            <person name="Ng V."/>
            <person name="Clum A."/>
            <person name="Ohm R."/>
            <person name="Martin F."/>
            <person name="Silar P."/>
            <person name="Natvig D."/>
            <person name="Lalanne C."/>
            <person name="Gautier V."/>
            <person name="Ament-Velasquez S.L."/>
            <person name="Kruys A."/>
            <person name="Hutchinson M.I."/>
            <person name="Powell A.J."/>
            <person name="Barry K."/>
            <person name="Miller A.N."/>
            <person name="Grigoriev I.V."/>
            <person name="Debuchy R."/>
            <person name="Gladieux P."/>
            <person name="Thoren M.H."/>
            <person name="Johannesson H."/>
        </authorList>
    </citation>
    <scope>NUCLEOTIDE SEQUENCE</scope>
    <source>
        <strain evidence="3">CBS 315.58</strain>
    </source>
</reference>
<dbReference type="InterPro" id="IPR008271">
    <property type="entry name" value="Ser/Thr_kinase_AS"/>
</dbReference>
<dbReference type="EMBL" id="MU864109">
    <property type="protein sequence ID" value="KAK4194064.1"/>
    <property type="molecule type" value="Genomic_DNA"/>
</dbReference>
<sequence>TVITDLGDRMYSTRRDTDKSAKSDASSVGSEATPTSLRCQLHRAIVKPAYHKVETQGFVPKSKLEELVKVDIVENELLKSEKSIRRRLQKASRLDFRPSTSDQLEKQVRTTAEKICGVEQSDSRKTDNGALVFRKILAITLLCGEKKEKVQAFVDEKVSDADLPLIIHTPSKRFELRSKKRPTTRLKCFKSWGREDRKRFESWQWTVLSPYFGRDGHNPTKMPCYALPKATILPFLSWERVGRRGGSAMVYKVAIHQDHHGFEEYAAPGHFAVKFLHFSERKRFEKEVGILKAINKTPHPHLITLLVTYEYQERFHLVFPLAQCDLLQYWEAGEKDQAHNDELTARWLAQQCHGLASGLKQVHQSSRVTSESFAERERLVRRSVFSYISQAHGSQEAGPRLVCQHGDLKPENILLFPDSPAYQSVGGKGILKITDFGEAEFGEYGAVAQKRLPTTPIYQAPEASKALGKLSMGTAYDIWSLGCVFLEFITWCFGGWAYFDAFVSARAEPDPLSVRVPFIDDMHRKPECTRFFHDFLDLIQQEMLIIDPRTRISSVDLEQRLEDLKGRHQFDPGYFREHAGR</sequence>
<evidence type="ECO:0000259" key="2">
    <source>
        <dbReference type="PROSITE" id="PS50011"/>
    </source>
</evidence>
<gene>
    <name evidence="3" type="ORF">QBC40DRAFT_189047</name>
</gene>
<accession>A0AAN7AP95</accession>
<dbReference type="PANTHER" id="PTHR24359:SF37">
    <property type="entry name" value="PROTEIN KINASE DOMAIN-CONTAINING PROTEIN"/>
    <property type="match status" value="1"/>
</dbReference>
<dbReference type="Gene3D" id="1.10.510.10">
    <property type="entry name" value="Transferase(Phosphotransferase) domain 1"/>
    <property type="match status" value="1"/>
</dbReference>
<proteinExistence type="predicted"/>
<dbReference type="InterPro" id="IPR000719">
    <property type="entry name" value="Prot_kinase_dom"/>
</dbReference>
<name>A0AAN7AP95_9PEZI</name>
<feature type="non-terminal residue" evidence="3">
    <location>
        <position position="1"/>
    </location>
</feature>
<protein>
    <recommendedName>
        <fullName evidence="2">Protein kinase domain-containing protein</fullName>
    </recommendedName>
</protein>
<dbReference type="AlphaFoldDB" id="A0AAN7AP95"/>
<dbReference type="SUPFAM" id="SSF56112">
    <property type="entry name" value="Protein kinase-like (PK-like)"/>
    <property type="match status" value="1"/>
</dbReference>
<feature type="region of interest" description="Disordered" evidence="1">
    <location>
        <begin position="1"/>
        <end position="34"/>
    </location>
</feature>
<dbReference type="GO" id="GO:0004674">
    <property type="term" value="F:protein serine/threonine kinase activity"/>
    <property type="evidence" value="ECO:0007669"/>
    <property type="project" value="TreeGrafter"/>
</dbReference>
<reference evidence="3" key="1">
    <citation type="journal article" date="2023" name="Mol. Phylogenet. Evol.">
        <title>Genome-scale phylogeny and comparative genomics of the fungal order Sordariales.</title>
        <authorList>
            <person name="Hensen N."/>
            <person name="Bonometti L."/>
            <person name="Westerberg I."/>
            <person name="Brannstrom I.O."/>
            <person name="Guillou S."/>
            <person name="Cros-Aarteil S."/>
            <person name="Calhoun S."/>
            <person name="Haridas S."/>
            <person name="Kuo A."/>
            <person name="Mondo S."/>
            <person name="Pangilinan J."/>
            <person name="Riley R."/>
            <person name="LaButti K."/>
            <person name="Andreopoulos B."/>
            <person name="Lipzen A."/>
            <person name="Chen C."/>
            <person name="Yan M."/>
            <person name="Daum C."/>
            <person name="Ng V."/>
            <person name="Clum A."/>
            <person name="Steindorff A."/>
            <person name="Ohm R.A."/>
            <person name="Martin F."/>
            <person name="Silar P."/>
            <person name="Natvig D.O."/>
            <person name="Lalanne C."/>
            <person name="Gautier V."/>
            <person name="Ament-Velasquez S.L."/>
            <person name="Kruys A."/>
            <person name="Hutchinson M.I."/>
            <person name="Powell A.J."/>
            <person name="Barry K."/>
            <person name="Miller A.N."/>
            <person name="Grigoriev I.V."/>
            <person name="Debuchy R."/>
            <person name="Gladieux P."/>
            <person name="Hiltunen Thoren M."/>
            <person name="Johannesson H."/>
        </authorList>
    </citation>
    <scope>NUCLEOTIDE SEQUENCE</scope>
    <source>
        <strain evidence="3">CBS 315.58</strain>
    </source>
</reference>
<dbReference type="Proteomes" id="UP001303160">
    <property type="component" value="Unassembled WGS sequence"/>
</dbReference>
<feature type="compositionally biased region" description="Basic and acidic residues" evidence="1">
    <location>
        <begin position="1"/>
        <end position="22"/>
    </location>
</feature>
<dbReference type="PANTHER" id="PTHR24359">
    <property type="entry name" value="SERINE/THREONINE-PROTEIN KINASE SBK1"/>
    <property type="match status" value="1"/>
</dbReference>